<keyword evidence="3" id="KW-1185">Reference proteome</keyword>
<sequence length="119" mass="13456">MRFGRGQGSGRENEKIWERPPLDGILANMHRGCIPWQNQSADSIVRKLLDDGVGLLSSFDAGAVHPSYGNTDDHNEPELGIHVEPFNKILSFGLNFYPEDRCFSLEQTKDHLSDYIRVN</sequence>
<dbReference type="AlphaFoldDB" id="T1FJ69"/>
<dbReference type="HOGENOM" id="CLU_2063973_0_0_1"/>
<dbReference type="Proteomes" id="UP000015101">
    <property type="component" value="Unassembled WGS sequence"/>
</dbReference>
<dbReference type="KEGG" id="hro:HELRODRAFT_183138"/>
<dbReference type="EMBL" id="AMQM01008608">
    <property type="status" value="NOT_ANNOTATED_CDS"/>
    <property type="molecule type" value="Genomic_DNA"/>
</dbReference>
<accession>T1FJ69</accession>
<gene>
    <name evidence="2" type="primary">20208868</name>
    <name evidence="1" type="ORF">HELRODRAFT_183138</name>
</gene>
<proteinExistence type="predicted"/>
<name>T1FJ69_HELRO</name>
<reference evidence="3" key="1">
    <citation type="submission" date="2012-12" db="EMBL/GenBank/DDBJ databases">
        <authorList>
            <person name="Hellsten U."/>
            <person name="Grimwood J."/>
            <person name="Chapman J.A."/>
            <person name="Shapiro H."/>
            <person name="Aerts A."/>
            <person name="Otillar R.P."/>
            <person name="Terry A.Y."/>
            <person name="Boore J.L."/>
            <person name="Simakov O."/>
            <person name="Marletaz F."/>
            <person name="Cho S.-J."/>
            <person name="Edsinger-Gonzales E."/>
            <person name="Havlak P."/>
            <person name="Kuo D.-H."/>
            <person name="Larsson T."/>
            <person name="Lv J."/>
            <person name="Arendt D."/>
            <person name="Savage R."/>
            <person name="Osoegawa K."/>
            <person name="de Jong P."/>
            <person name="Lindberg D.R."/>
            <person name="Seaver E.C."/>
            <person name="Weisblat D.A."/>
            <person name="Putnam N.H."/>
            <person name="Grigoriev I.V."/>
            <person name="Rokhsar D.S."/>
        </authorList>
    </citation>
    <scope>NUCLEOTIDE SEQUENCE</scope>
</reference>
<dbReference type="EMBL" id="KB095813">
    <property type="protein sequence ID" value="ESO11446.1"/>
    <property type="molecule type" value="Genomic_DNA"/>
</dbReference>
<dbReference type="InParanoid" id="T1FJ69"/>
<evidence type="ECO:0000313" key="2">
    <source>
        <dbReference type="EnsemblMetazoa" id="HelroP183138"/>
    </source>
</evidence>
<evidence type="ECO:0000313" key="3">
    <source>
        <dbReference type="Proteomes" id="UP000015101"/>
    </source>
</evidence>
<reference evidence="2" key="3">
    <citation type="submission" date="2015-06" db="UniProtKB">
        <authorList>
            <consortium name="EnsemblMetazoa"/>
        </authorList>
    </citation>
    <scope>IDENTIFICATION</scope>
</reference>
<organism evidence="2 3">
    <name type="scientific">Helobdella robusta</name>
    <name type="common">Californian leech</name>
    <dbReference type="NCBI Taxonomy" id="6412"/>
    <lineage>
        <taxon>Eukaryota</taxon>
        <taxon>Metazoa</taxon>
        <taxon>Spiralia</taxon>
        <taxon>Lophotrochozoa</taxon>
        <taxon>Annelida</taxon>
        <taxon>Clitellata</taxon>
        <taxon>Hirudinea</taxon>
        <taxon>Rhynchobdellida</taxon>
        <taxon>Glossiphoniidae</taxon>
        <taxon>Helobdella</taxon>
    </lineage>
</organism>
<dbReference type="EMBL" id="AMQM01008607">
    <property type="status" value="NOT_ANNOTATED_CDS"/>
    <property type="molecule type" value="Genomic_DNA"/>
</dbReference>
<reference evidence="1 3" key="2">
    <citation type="journal article" date="2013" name="Nature">
        <title>Insights into bilaterian evolution from three spiralian genomes.</title>
        <authorList>
            <person name="Simakov O."/>
            <person name="Marletaz F."/>
            <person name="Cho S.J."/>
            <person name="Edsinger-Gonzales E."/>
            <person name="Havlak P."/>
            <person name="Hellsten U."/>
            <person name="Kuo D.H."/>
            <person name="Larsson T."/>
            <person name="Lv J."/>
            <person name="Arendt D."/>
            <person name="Savage R."/>
            <person name="Osoegawa K."/>
            <person name="de Jong P."/>
            <person name="Grimwood J."/>
            <person name="Chapman J.A."/>
            <person name="Shapiro H."/>
            <person name="Aerts A."/>
            <person name="Otillar R.P."/>
            <person name="Terry A.Y."/>
            <person name="Boore J.L."/>
            <person name="Grigoriev I.V."/>
            <person name="Lindberg D.R."/>
            <person name="Seaver E.C."/>
            <person name="Weisblat D.A."/>
            <person name="Putnam N.H."/>
            <person name="Rokhsar D.S."/>
        </authorList>
    </citation>
    <scope>NUCLEOTIDE SEQUENCE</scope>
</reference>
<dbReference type="RefSeq" id="XP_009010427.1">
    <property type="nucleotide sequence ID" value="XM_009012179.1"/>
</dbReference>
<dbReference type="CTD" id="20208868"/>
<protein>
    <submittedName>
        <fullName evidence="1 2">Uncharacterized protein</fullName>
    </submittedName>
</protein>
<dbReference type="EnsemblMetazoa" id="HelroT183138">
    <property type="protein sequence ID" value="HelroP183138"/>
    <property type="gene ID" value="HelroG183138"/>
</dbReference>
<evidence type="ECO:0000313" key="1">
    <source>
        <dbReference type="EMBL" id="ESO11446.1"/>
    </source>
</evidence>
<dbReference type="GeneID" id="20208868"/>